<reference evidence="4 5" key="1">
    <citation type="submission" date="2018-03" db="EMBL/GenBank/DDBJ databases">
        <title>Whole genome sequencing of Histamine producing bacteria.</title>
        <authorList>
            <person name="Butler K."/>
        </authorList>
    </citation>
    <scope>NUCLEOTIDE SEQUENCE [LARGE SCALE GENOMIC DNA]</scope>
    <source>
        <strain evidence="4 5">DSM 19138</strain>
    </source>
</reference>
<feature type="domain" description="SPOR" evidence="2">
    <location>
        <begin position="329"/>
        <end position="397"/>
    </location>
</feature>
<dbReference type="Gene3D" id="1.25.40.590">
    <property type="entry name" value="Type IV / VI secretion system, DotU"/>
    <property type="match status" value="1"/>
</dbReference>
<sequence>MEDLLDEVTVTVTPSREPSKAGHDPINVGIPLSHANVLKNKARYMLAIQNSQSYDNRLLNACSDLLSYAVTVRRMQCPDDLYVFRAGLKQAITELKYKIAKLEYPPSVADKTCFLLAAMIDEQIVHSAWGEGAGWENQMLVSELFGIKNGGEQFYVVAERALLQPVLLVDLLELIFILLKVGFKGRYRAGGQEQLSVLQQRLEEAVFARQRSYLFSERIPDVAVEEGKVQQAKQPQKPIRVFRLFLGVLAVSVLSWGGLQYWYDTQKPIKASAFSQLTDFTDDLYKVESTQDNEYVYVSTPADINRLQASNPVRSSSGSRANTAINDPSTVWVVQLATFNSRSQVEQFQQQYQRAIPDTVIDEWRGKYRLLSVANNRENAAQTLTTANQQGIADAFIYSDKRR</sequence>
<name>A0A2T3NL12_9GAMM</name>
<dbReference type="Proteomes" id="UP000241346">
    <property type="component" value="Unassembled WGS sequence"/>
</dbReference>
<feature type="transmembrane region" description="Helical" evidence="1">
    <location>
        <begin position="241"/>
        <end position="263"/>
    </location>
</feature>
<gene>
    <name evidence="4" type="ORF">C9J01_03760</name>
</gene>
<dbReference type="SUPFAM" id="SSF110997">
    <property type="entry name" value="Sporulation related repeat"/>
    <property type="match status" value="1"/>
</dbReference>
<evidence type="ECO:0000259" key="2">
    <source>
        <dbReference type="Pfam" id="PF05036"/>
    </source>
</evidence>
<dbReference type="RefSeq" id="WP_107296754.1">
    <property type="nucleotide sequence ID" value="NZ_PYMB01000001.1"/>
</dbReference>
<dbReference type="InterPro" id="IPR017732">
    <property type="entry name" value="T4/T6SS_DotU"/>
</dbReference>
<dbReference type="Pfam" id="PF09850">
    <property type="entry name" value="DotU"/>
    <property type="match status" value="1"/>
</dbReference>
<dbReference type="NCBIfam" id="TIGR03349">
    <property type="entry name" value="IV_VI_DotU"/>
    <property type="match status" value="1"/>
</dbReference>
<dbReference type="PANTHER" id="PTHR38033:SF1">
    <property type="entry name" value="DOTU FAMILY TYPE IV_VI SECRETION SYSTEM PROTEIN"/>
    <property type="match status" value="1"/>
</dbReference>
<dbReference type="EMBL" id="PYMB01000001">
    <property type="protein sequence ID" value="PSW16132.1"/>
    <property type="molecule type" value="Genomic_DNA"/>
</dbReference>
<evidence type="ECO:0000313" key="5">
    <source>
        <dbReference type="Proteomes" id="UP000241346"/>
    </source>
</evidence>
<evidence type="ECO:0000256" key="1">
    <source>
        <dbReference type="SAM" id="Phobius"/>
    </source>
</evidence>
<keyword evidence="1" id="KW-1133">Transmembrane helix</keyword>
<comment type="caution">
    <text evidence="4">The sequence shown here is derived from an EMBL/GenBank/DDBJ whole genome shotgun (WGS) entry which is preliminary data.</text>
</comment>
<keyword evidence="1" id="KW-0812">Transmembrane</keyword>
<dbReference type="InterPro" id="IPR038522">
    <property type="entry name" value="T4/T6SS_DotU_sf"/>
</dbReference>
<feature type="transmembrane region" description="Helical" evidence="1">
    <location>
        <begin position="162"/>
        <end position="179"/>
    </location>
</feature>
<accession>A0A2T3NL12</accession>
<dbReference type="PANTHER" id="PTHR38033">
    <property type="entry name" value="MEMBRANE PROTEIN-RELATED"/>
    <property type="match status" value="1"/>
</dbReference>
<dbReference type="OrthoDB" id="345640at2"/>
<keyword evidence="1" id="KW-0472">Membrane</keyword>
<protein>
    <submittedName>
        <fullName evidence="4">Type IV secretion protein DotU</fullName>
    </submittedName>
</protein>
<evidence type="ECO:0000259" key="3">
    <source>
        <dbReference type="Pfam" id="PF09850"/>
    </source>
</evidence>
<evidence type="ECO:0000313" key="4">
    <source>
        <dbReference type="EMBL" id="PSW16132.1"/>
    </source>
</evidence>
<feature type="domain" description="Type IV / VI secretion system DotU" evidence="3">
    <location>
        <begin position="58"/>
        <end position="262"/>
    </location>
</feature>
<dbReference type="AlphaFoldDB" id="A0A2T3NL12"/>
<dbReference type="InterPro" id="IPR036680">
    <property type="entry name" value="SPOR-like_sf"/>
</dbReference>
<organism evidence="4 5">
    <name type="scientific">Photobacterium rosenbergii</name>
    <dbReference type="NCBI Taxonomy" id="294936"/>
    <lineage>
        <taxon>Bacteria</taxon>
        <taxon>Pseudomonadati</taxon>
        <taxon>Pseudomonadota</taxon>
        <taxon>Gammaproteobacteria</taxon>
        <taxon>Vibrionales</taxon>
        <taxon>Vibrionaceae</taxon>
        <taxon>Photobacterium</taxon>
    </lineage>
</organism>
<proteinExistence type="predicted"/>
<dbReference type="Pfam" id="PF05036">
    <property type="entry name" value="SPOR"/>
    <property type="match status" value="1"/>
</dbReference>
<dbReference type="NCBIfam" id="NF038228">
    <property type="entry name" value="IcmH_DotU_IVB"/>
    <property type="match status" value="1"/>
</dbReference>
<dbReference type="GO" id="GO:0042834">
    <property type="term" value="F:peptidoglycan binding"/>
    <property type="evidence" value="ECO:0007669"/>
    <property type="project" value="InterPro"/>
</dbReference>
<dbReference type="InterPro" id="IPR007730">
    <property type="entry name" value="SPOR-like_dom"/>
</dbReference>